<evidence type="ECO:0000313" key="2">
    <source>
        <dbReference type="EMBL" id="PNV67131.1"/>
    </source>
</evidence>
<evidence type="ECO:0000256" key="1">
    <source>
        <dbReference type="SAM" id="MobiDB-lite"/>
    </source>
</evidence>
<feature type="region of interest" description="Disordered" evidence="1">
    <location>
        <begin position="21"/>
        <end position="49"/>
    </location>
</feature>
<dbReference type="Proteomes" id="UP000236197">
    <property type="component" value="Unassembled WGS sequence"/>
</dbReference>
<keyword evidence="3" id="KW-1185">Reference proteome</keyword>
<protein>
    <submittedName>
        <fullName evidence="2">Uncharacterized protein</fullName>
    </submittedName>
</protein>
<proteinExistence type="predicted"/>
<accession>A0A2K2U9Y1</accession>
<reference evidence="3" key="1">
    <citation type="submission" date="2018-01" db="EMBL/GenBank/DDBJ databases">
        <title>Rubneribacter badeniensis gen. nov., sp. nov., and Colonibacter rubneri, gen. nov., sp. nov., WGS of new members of the Eggerthellaceae.</title>
        <authorList>
            <person name="Danylec N."/>
            <person name="Stoll D.A."/>
            <person name="Doetsch A."/>
            <person name="Kulling S.E."/>
            <person name="Huch M."/>
        </authorList>
    </citation>
    <scope>NUCLEOTIDE SEQUENCE [LARGE SCALE GENOMIC DNA]</scope>
    <source>
        <strain evidence="3">ResAG-96</strain>
    </source>
</reference>
<evidence type="ECO:0000313" key="3">
    <source>
        <dbReference type="Proteomes" id="UP000236197"/>
    </source>
</evidence>
<dbReference type="EMBL" id="PPEK01000012">
    <property type="protein sequence ID" value="PNV67131.1"/>
    <property type="molecule type" value="Genomic_DNA"/>
</dbReference>
<name>A0A2K2U9Y1_9ACTN</name>
<sequence>MGTPAALHVHRKTALPIFQSTAPRGLHERPKKDGRPSIHVIACPGGSKIRHPAHTRAMLEARQASTGESPTTPYRSLAGVSFDLSERERVKAACAGTIFAAISLAAAVL</sequence>
<organism evidence="2 3">
    <name type="scientific">Enteroscipio rubneri</name>
    <dbReference type="NCBI Taxonomy" id="2070686"/>
    <lineage>
        <taxon>Bacteria</taxon>
        <taxon>Bacillati</taxon>
        <taxon>Actinomycetota</taxon>
        <taxon>Coriobacteriia</taxon>
        <taxon>Eggerthellales</taxon>
        <taxon>Eggerthellaceae</taxon>
        <taxon>Enteroscipio</taxon>
    </lineage>
</organism>
<comment type="caution">
    <text evidence="2">The sequence shown here is derived from an EMBL/GenBank/DDBJ whole genome shotgun (WGS) entry which is preliminary data.</text>
</comment>
<feature type="compositionally biased region" description="Basic and acidic residues" evidence="1">
    <location>
        <begin position="25"/>
        <end position="36"/>
    </location>
</feature>
<gene>
    <name evidence="2" type="ORF">C2L71_09350</name>
</gene>
<dbReference type="AlphaFoldDB" id="A0A2K2U9Y1"/>